<dbReference type="EMBL" id="CP023324">
    <property type="protein sequence ID" value="ATY62837.1"/>
    <property type="molecule type" value="Genomic_DNA"/>
</dbReference>
<feature type="region of interest" description="Disordered" evidence="2">
    <location>
        <begin position="1"/>
        <end position="254"/>
    </location>
</feature>
<reference evidence="4 5" key="1">
    <citation type="journal article" date="2017" name="BMC Genomics">
        <title>Chromosome level assembly and secondary metabolite potential of the parasitic fungus Cordyceps militaris.</title>
        <authorList>
            <person name="Kramer G.J."/>
            <person name="Nodwell J.R."/>
        </authorList>
    </citation>
    <scope>NUCLEOTIDE SEQUENCE [LARGE SCALE GENOMIC DNA]</scope>
    <source>
        <strain evidence="4 5">ATCC 34164</strain>
    </source>
</reference>
<dbReference type="InterPro" id="IPR029063">
    <property type="entry name" value="SAM-dependent_MTases_sf"/>
</dbReference>
<gene>
    <name evidence="4" type="ORF">A9K55_008568</name>
</gene>
<feature type="compositionally biased region" description="Low complexity" evidence="2">
    <location>
        <begin position="126"/>
        <end position="148"/>
    </location>
</feature>
<dbReference type="Gene3D" id="3.40.50.150">
    <property type="entry name" value="Vaccinia Virus protein VP39"/>
    <property type="match status" value="1"/>
</dbReference>
<evidence type="ECO:0000313" key="5">
    <source>
        <dbReference type="Proteomes" id="UP000323067"/>
    </source>
</evidence>
<evidence type="ECO:0000256" key="1">
    <source>
        <dbReference type="ARBA" id="ARBA00038158"/>
    </source>
</evidence>
<dbReference type="PANTHER" id="PTHR43591">
    <property type="entry name" value="METHYLTRANSFERASE"/>
    <property type="match status" value="1"/>
</dbReference>
<feature type="compositionally biased region" description="Basic and acidic residues" evidence="2">
    <location>
        <begin position="74"/>
        <end position="85"/>
    </location>
</feature>
<feature type="compositionally biased region" description="Low complexity" evidence="2">
    <location>
        <begin position="39"/>
        <end position="63"/>
    </location>
</feature>
<dbReference type="InterPro" id="IPR041698">
    <property type="entry name" value="Methyltransf_25"/>
</dbReference>
<evidence type="ECO:0000313" key="4">
    <source>
        <dbReference type="EMBL" id="ATY62837.1"/>
    </source>
</evidence>
<dbReference type="VEuPathDB" id="FungiDB:CCM_00904"/>
<dbReference type="Proteomes" id="UP000323067">
    <property type="component" value="Chromosome vii"/>
</dbReference>
<evidence type="ECO:0000256" key="2">
    <source>
        <dbReference type="SAM" id="MobiDB-lite"/>
    </source>
</evidence>
<name>A0A2H4SI99_CORMI</name>
<evidence type="ECO:0000259" key="3">
    <source>
        <dbReference type="Pfam" id="PF13649"/>
    </source>
</evidence>
<dbReference type="CDD" id="cd02440">
    <property type="entry name" value="AdoMet_MTases"/>
    <property type="match status" value="1"/>
</dbReference>
<dbReference type="Pfam" id="PF13649">
    <property type="entry name" value="Methyltransf_25"/>
    <property type="match status" value="1"/>
</dbReference>
<dbReference type="OrthoDB" id="2013972at2759"/>
<proteinExistence type="inferred from homology"/>
<organism evidence="4 5">
    <name type="scientific">Cordyceps militaris</name>
    <name type="common">Caterpillar fungus</name>
    <name type="synonym">Clavaria militaris</name>
    <dbReference type="NCBI Taxonomy" id="73501"/>
    <lineage>
        <taxon>Eukaryota</taxon>
        <taxon>Fungi</taxon>
        <taxon>Dikarya</taxon>
        <taxon>Ascomycota</taxon>
        <taxon>Pezizomycotina</taxon>
        <taxon>Sordariomycetes</taxon>
        <taxon>Hypocreomycetidae</taxon>
        <taxon>Hypocreales</taxon>
        <taxon>Cordycipitaceae</taxon>
        <taxon>Cordyceps</taxon>
    </lineage>
</organism>
<accession>A0A2H4SI99</accession>
<dbReference type="PANTHER" id="PTHR43591:SF50">
    <property type="entry name" value="METHYLTRANSFERASE DOMAIN-CONTAINING PROTEIN-RELATED"/>
    <property type="match status" value="1"/>
</dbReference>
<feature type="domain" description="Methyltransferase" evidence="3">
    <location>
        <begin position="363"/>
        <end position="479"/>
    </location>
</feature>
<feature type="compositionally biased region" description="Low complexity" evidence="2">
    <location>
        <begin position="183"/>
        <end position="210"/>
    </location>
</feature>
<dbReference type="SUPFAM" id="SSF53335">
    <property type="entry name" value="S-adenosyl-L-methionine-dependent methyltransferases"/>
    <property type="match status" value="1"/>
</dbReference>
<protein>
    <submittedName>
        <fullName evidence="4">SAM binding domain-containing containing</fullName>
    </submittedName>
</protein>
<dbReference type="AlphaFoldDB" id="A0A2H4SI99"/>
<comment type="similarity">
    <text evidence="1">Belongs to the methyltransferase superfamily. LaeA methyltransferase family.</text>
</comment>
<dbReference type="VEuPathDB" id="FungiDB:A9K55_008568"/>
<sequence length="688" mass="74194">MYSPMMTPAVLGGRGMLPYIPRAQPSHARRKKANSDPDGGSLTKSTSKSSRASSGAASGEPSSQTSRDDDDDHDGDHDAPLESDRPANAAAVGSVHGHGRDHQHKNQQQQARHTKKKHHDQHDANKTNNNNNIKKSNSAAAAAGTTASGPHHLAGAASPDARGPPPHPHHIHNNDQTHQKPCPSASSSSSSSPLLPSASVPKPAAAQPSAFKRASHSFISRGKHHDTTTNQPSPPDASSSKHAHAHPPAIPPRRLVHMNGAAPVADFPFVRSLSASAAALAAGYHVMSSTAEVSSSSRENLITTKPFVIRNGRSYLNDSSLPYPLPADLTELHRQSMRTLLLIQVFGSPVCSPVFSTRPPRRVLEIGCGSGFWSMMCHRYFKSRGHGNISFTGIDIAPLAPTTPMASATAAAGTGHTAASKPDPEMNWHFISHDLRQLPWPVDNEQFDLVMVKDMSLATTTLQHQFFVDEYIRLLRPGGVLEIWESDHLIRMLRPHVPEAKLAGDDTEDQEAAASLGAYVMNANTPLSAPLNTFLVEYNQWLSRALETRDLAAVPCTLIGPTMLQESETLTDVRSRRLAIPLSEVRWEREGVGGVVVTKDSKAAATSPPPKVECRVLSAGQEALRQTALLTVVQQVQALEPILREASGKSQDEWDVWMGKMMGDLMSDNGTSWGECLEVGAWSATKRK</sequence>